<feature type="transmembrane region" description="Helical" evidence="1">
    <location>
        <begin position="283"/>
        <end position="300"/>
    </location>
</feature>
<proteinExistence type="predicted"/>
<feature type="transmembrane region" description="Helical" evidence="1">
    <location>
        <begin position="347"/>
        <end position="363"/>
    </location>
</feature>
<feature type="transmembrane region" description="Helical" evidence="1">
    <location>
        <begin position="148"/>
        <end position="168"/>
    </location>
</feature>
<feature type="transmembrane region" description="Helical" evidence="1">
    <location>
        <begin position="125"/>
        <end position="142"/>
    </location>
</feature>
<evidence type="ECO:0000313" key="3">
    <source>
        <dbReference type="Proteomes" id="UP000187735"/>
    </source>
</evidence>
<evidence type="ECO:0000256" key="1">
    <source>
        <dbReference type="SAM" id="Phobius"/>
    </source>
</evidence>
<evidence type="ECO:0000313" key="2">
    <source>
        <dbReference type="EMBL" id="APZ95075.1"/>
    </source>
</evidence>
<dbReference type="Proteomes" id="UP000187735">
    <property type="component" value="Chromosome"/>
</dbReference>
<dbReference type="KEGG" id="fmr:Fuma_04727"/>
<feature type="transmembrane region" description="Helical" evidence="1">
    <location>
        <begin position="99"/>
        <end position="118"/>
    </location>
</feature>
<feature type="transmembrane region" description="Helical" evidence="1">
    <location>
        <begin position="309"/>
        <end position="327"/>
    </location>
</feature>
<keyword evidence="1" id="KW-1133">Transmembrane helix</keyword>
<feature type="transmembrane region" description="Helical" evidence="1">
    <location>
        <begin position="223"/>
        <end position="244"/>
    </location>
</feature>
<sequence length="446" mass="49696">MDSQHTKNETMPSTSSERQRNLVVVLLIVVLPFVVQAAYFNGGFYYDDDFHLDQCRLIDQGEISLSDYVTLPHGEHLIPLWKLMFYGCWSLFGDHSAGFHFFMSAFHVASALCLLVLLRTYVQHRAAAIAAILWAGAAVGGWDGPFLWIAASHLAVGVTFFLAAMLCLTRFSEHHDKRWAALMSLLLLTALLTMHALIVLTPVLVLQYLLFERRPNEEQAKRIRWVAALVVPCVILTVLHFTWVKPAIEKLDRPPTNLLAGLQMLGGGYAASSWNLVFWKGSAVLWGRVAGAAILAALLLRTSRNAQKVGLLFFSLSFCFSVLAYMARSGWDVDHVLMWGRYRYLPTLFWVVLLGLVLDRGLAHIAVHRPQIAKFAPASFLLLFVVAQCRIAAESANVFRQLSSESKHATAPDEKTQASVFGVTGINIDRSAALRIQCESRVIAET</sequence>
<feature type="transmembrane region" description="Helical" evidence="1">
    <location>
        <begin position="256"/>
        <end position="277"/>
    </location>
</feature>
<gene>
    <name evidence="2" type="ORF">Fuma_04727</name>
</gene>
<keyword evidence="1" id="KW-0472">Membrane</keyword>
<accession>A0A1P8WLZ0</accession>
<feature type="transmembrane region" description="Helical" evidence="1">
    <location>
        <begin position="180"/>
        <end position="211"/>
    </location>
</feature>
<reference evidence="2 3" key="1">
    <citation type="journal article" date="2016" name="Front. Microbiol.">
        <title>Fuerstia marisgermanicae gen. nov., sp. nov., an Unusual Member of the Phylum Planctomycetes from the German Wadden Sea.</title>
        <authorList>
            <person name="Kohn T."/>
            <person name="Heuer A."/>
            <person name="Jogler M."/>
            <person name="Vollmers J."/>
            <person name="Boedeker C."/>
            <person name="Bunk B."/>
            <person name="Rast P."/>
            <person name="Borchert D."/>
            <person name="Glockner I."/>
            <person name="Freese H.M."/>
            <person name="Klenk H.P."/>
            <person name="Overmann J."/>
            <person name="Kaster A.K."/>
            <person name="Rohde M."/>
            <person name="Wiegand S."/>
            <person name="Jogler C."/>
        </authorList>
    </citation>
    <scope>NUCLEOTIDE SEQUENCE [LARGE SCALE GENOMIC DNA]</scope>
    <source>
        <strain evidence="2 3">NH11</strain>
    </source>
</reference>
<dbReference type="STRING" id="1891926.Fuma_04727"/>
<organism evidence="2 3">
    <name type="scientific">Fuerstiella marisgermanici</name>
    <dbReference type="NCBI Taxonomy" id="1891926"/>
    <lineage>
        <taxon>Bacteria</taxon>
        <taxon>Pseudomonadati</taxon>
        <taxon>Planctomycetota</taxon>
        <taxon>Planctomycetia</taxon>
        <taxon>Planctomycetales</taxon>
        <taxon>Planctomycetaceae</taxon>
        <taxon>Fuerstiella</taxon>
    </lineage>
</organism>
<feature type="transmembrane region" description="Helical" evidence="1">
    <location>
        <begin position="21"/>
        <end position="40"/>
    </location>
</feature>
<protein>
    <submittedName>
        <fullName evidence="2">Uncharacterized protein</fullName>
    </submittedName>
</protein>
<name>A0A1P8WLZ0_9PLAN</name>
<dbReference type="EMBL" id="CP017641">
    <property type="protein sequence ID" value="APZ95075.1"/>
    <property type="molecule type" value="Genomic_DNA"/>
</dbReference>
<keyword evidence="1" id="KW-0812">Transmembrane</keyword>
<keyword evidence="3" id="KW-1185">Reference proteome</keyword>
<dbReference type="AlphaFoldDB" id="A0A1P8WLZ0"/>